<evidence type="ECO:0000313" key="3">
    <source>
        <dbReference type="EMBL" id="KIW87172.1"/>
    </source>
</evidence>
<dbReference type="HOGENOM" id="CLU_000022_59_2_1"/>
<protein>
    <recommendedName>
        <fullName evidence="5">Acetyl-CoA synthetase-like protein</fullName>
    </recommendedName>
</protein>
<dbReference type="RefSeq" id="XP_016613841.1">
    <property type="nucleotide sequence ID" value="XM_016769989.1"/>
</dbReference>
<dbReference type="InterPro" id="IPR045851">
    <property type="entry name" value="AMP-bd_C_sf"/>
</dbReference>
<feature type="domain" description="AMP-dependent synthetase/ligase" evidence="1">
    <location>
        <begin position="51"/>
        <end position="431"/>
    </location>
</feature>
<dbReference type="GeneID" id="27705211"/>
<dbReference type="InterPro" id="IPR042099">
    <property type="entry name" value="ANL_N_sf"/>
</dbReference>
<dbReference type="Gene3D" id="3.40.50.12780">
    <property type="entry name" value="N-terminal domain of ligase-like"/>
    <property type="match status" value="1"/>
</dbReference>
<dbReference type="OrthoDB" id="6509636at2759"/>
<dbReference type="PANTHER" id="PTHR24096:SF424">
    <property type="entry name" value="ACETYL-COA SYNTHETASE-LIKE PROTEIN-RELATED"/>
    <property type="match status" value="1"/>
</dbReference>
<dbReference type="GO" id="GO:0016405">
    <property type="term" value="F:CoA-ligase activity"/>
    <property type="evidence" value="ECO:0007669"/>
    <property type="project" value="TreeGrafter"/>
</dbReference>
<evidence type="ECO:0000259" key="2">
    <source>
        <dbReference type="Pfam" id="PF13193"/>
    </source>
</evidence>
<dbReference type="SUPFAM" id="SSF56801">
    <property type="entry name" value="Acetyl-CoA synthetase-like"/>
    <property type="match status" value="1"/>
</dbReference>
<evidence type="ECO:0000259" key="1">
    <source>
        <dbReference type="Pfam" id="PF00501"/>
    </source>
</evidence>
<sequence>MTQGVTAQVVVSPYELDIPTIDIASFVLSSGTASSRIQPQYFDATNPSKCFSLEQAETYVKQVAHGLRKILNPGDKVLLYSGNRLFFPVLLWGTVAAGCVFTAASPSASQNELEYQLRDSEASILITEPENVSTSLKAAAAVGMLADRVFLFADPGEDLSRYRTLSTRSWLTIWSPVEEVGTWSWTKLRTLEEVKSSTAVINYSICATRTTGIPKGVELSHYNLVANSTQLVHKRSIVGAGASALARKSRLDSSGERWLAPLPMYHAYGQTYYCMNAARIGAKVFIMPKFNVDKFLLYLDIYRITFMTTVPVVLNMLAKQQHPQKYNLNAIESVVTGSAPLNPETGTLIEKMYLKPGVTIKQGLGMTECTCSVAGFGPDEESDPRSVGWLNANCRARVVPIEDRDFSSSGPPGVFIGELWFSGPNVMKGYYKKAKETSGAIVHEQGHRWLRTGDVGYIDEKGHIYIVDRLKELIKVKGLQVAPAELELTLLTHPDVADAAVVGAKINNEEYPRAFVVKKTDGKVKEEELKDLIKSRFALHKHLTGGVYFVDTIPRTGSGKVIRRALPNPGPVVRPTKL</sequence>
<feature type="domain" description="AMP-binding enzyme C-terminal" evidence="2">
    <location>
        <begin position="485"/>
        <end position="560"/>
    </location>
</feature>
<dbReference type="Proteomes" id="UP000053789">
    <property type="component" value="Unassembled WGS sequence"/>
</dbReference>
<name>A0A0D2FKF2_CLAB1</name>
<gene>
    <name evidence="3" type="ORF">Z519_12283</name>
</gene>
<dbReference type="VEuPathDB" id="FungiDB:Z519_12283"/>
<dbReference type="Pfam" id="PF00501">
    <property type="entry name" value="AMP-binding"/>
    <property type="match status" value="1"/>
</dbReference>
<reference evidence="3" key="1">
    <citation type="submission" date="2015-01" db="EMBL/GenBank/DDBJ databases">
        <title>The Genome Sequence of Cladophialophora bantiana CBS 173.52.</title>
        <authorList>
            <consortium name="The Broad Institute Genomics Platform"/>
            <person name="Cuomo C."/>
            <person name="de Hoog S."/>
            <person name="Gorbushina A."/>
            <person name="Stielow B."/>
            <person name="Teixiera M."/>
            <person name="Abouelleil A."/>
            <person name="Chapman S.B."/>
            <person name="Priest M."/>
            <person name="Young S.K."/>
            <person name="Wortman J."/>
            <person name="Nusbaum C."/>
            <person name="Birren B."/>
        </authorList>
    </citation>
    <scope>NUCLEOTIDE SEQUENCE [LARGE SCALE GENOMIC DNA]</scope>
    <source>
        <strain evidence="3">CBS 173.52</strain>
    </source>
</reference>
<evidence type="ECO:0000313" key="4">
    <source>
        <dbReference type="Proteomes" id="UP000053789"/>
    </source>
</evidence>
<organism evidence="3 4">
    <name type="scientific">Cladophialophora bantiana (strain ATCC 10958 / CBS 173.52 / CDC B-1940 / NIH 8579)</name>
    <name type="common">Xylohypha bantiana</name>
    <dbReference type="NCBI Taxonomy" id="1442370"/>
    <lineage>
        <taxon>Eukaryota</taxon>
        <taxon>Fungi</taxon>
        <taxon>Dikarya</taxon>
        <taxon>Ascomycota</taxon>
        <taxon>Pezizomycotina</taxon>
        <taxon>Eurotiomycetes</taxon>
        <taxon>Chaetothyriomycetidae</taxon>
        <taxon>Chaetothyriales</taxon>
        <taxon>Herpotrichiellaceae</taxon>
        <taxon>Cladophialophora</taxon>
    </lineage>
</organism>
<dbReference type="Pfam" id="PF13193">
    <property type="entry name" value="AMP-binding_C"/>
    <property type="match status" value="1"/>
</dbReference>
<dbReference type="InterPro" id="IPR000873">
    <property type="entry name" value="AMP-dep_synth/lig_dom"/>
</dbReference>
<dbReference type="EMBL" id="KN847006">
    <property type="protein sequence ID" value="KIW87172.1"/>
    <property type="molecule type" value="Genomic_DNA"/>
</dbReference>
<dbReference type="PANTHER" id="PTHR24096">
    <property type="entry name" value="LONG-CHAIN-FATTY-ACID--COA LIGASE"/>
    <property type="match status" value="1"/>
</dbReference>
<evidence type="ECO:0008006" key="5">
    <source>
        <dbReference type="Google" id="ProtNLM"/>
    </source>
</evidence>
<dbReference type="Gene3D" id="3.30.300.30">
    <property type="match status" value="1"/>
</dbReference>
<accession>A0A0D2FKF2</accession>
<proteinExistence type="predicted"/>
<keyword evidence="4" id="KW-1185">Reference proteome</keyword>
<dbReference type="InterPro" id="IPR025110">
    <property type="entry name" value="AMP-bd_C"/>
</dbReference>
<dbReference type="AlphaFoldDB" id="A0A0D2FKF2"/>